<reference evidence="12" key="1">
    <citation type="submission" date="2016-11" db="EMBL/GenBank/DDBJ databases">
        <authorList>
            <person name="Varghese N."/>
            <person name="Submissions S."/>
        </authorList>
    </citation>
    <scope>NUCLEOTIDE SEQUENCE [LARGE SCALE GENOMIC DNA]</scope>
    <source>
        <strain evidence="12">CGMCC 1.6496</strain>
    </source>
</reference>
<dbReference type="PANTHER" id="PTHR30409:SF1">
    <property type="entry name" value="CARBAMATE KINASE-RELATED"/>
    <property type="match status" value="1"/>
</dbReference>
<evidence type="ECO:0000256" key="9">
    <source>
        <dbReference type="PIRNR" id="PIRNR000723"/>
    </source>
</evidence>
<evidence type="ECO:0000256" key="8">
    <source>
        <dbReference type="NCBIfam" id="TIGR00746"/>
    </source>
</evidence>
<evidence type="ECO:0000256" key="4">
    <source>
        <dbReference type="ARBA" id="ARBA00022503"/>
    </source>
</evidence>
<evidence type="ECO:0000313" key="12">
    <source>
        <dbReference type="Proteomes" id="UP000184079"/>
    </source>
</evidence>
<keyword evidence="6 9" id="KW-0418">Kinase</keyword>
<dbReference type="InterPro" id="IPR036393">
    <property type="entry name" value="AceGlu_kinase-like_sf"/>
</dbReference>
<dbReference type="AlphaFoldDB" id="A0A1M5T6W8"/>
<keyword evidence="5 9" id="KW-0808">Transferase</keyword>
<dbReference type="PANTHER" id="PTHR30409">
    <property type="entry name" value="CARBAMATE KINASE"/>
    <property type="match status" value="1"/>
</dbReference>
<dbReference type="Proteomes" id="UP000184079">
    <property type="component" value="Unassembled WGS sequence"/>
</dbReference>
<dbReference type="GO" id="GO:0008804">
    <property type="term" value="F:carbamate kinase activity"/>
    <property type="evidence" value="ECO:0007669"/>
    <property type="project" value="UniProtKB-UniRule"/>
</dbReference>
<feature type="domain" description="Aspartate/glutamate/uridylate kinase" evidence="10">
    <location>
        <begin position="4"/>
        <end position="294"/>
    </location>
</feature>
<dbReference type="OrthoDB" id="9766717at2"/>
<dbReference type="SUPFAM" id="SSF53633">
    <property type="entry name" value="Carbamate kinase-like"/>
    <property type="match status" value="1"/>
</dbReference>
<evidence type="ECO:0000313" key="11">
    <source>
        <dbReference type="EMBL" id="SHH46495.1"/>
    </source>
</evidence>
<comment type="similarity">
    <text evidence="2 9">Belongs to the carbamate kinase family.</text>
</comment>
<accession>A0A1M5T6W8</accession>
<dbReference type="RefSeq" id="WP_073008326.1">
    <property type="nucleotide sequence ID" value="NZ_FQXD01000007.1"/>
</dbReference>
<dbReference type="PIRSF" id="PIRSF000723">
    <property type="entry name" value="Carbamate_kin"/>
    <property type="match status" value="1"/>
</dbReference>
<dbReference type="InterPro" id="IPR001048">
    <property type="entry name" value="Asp/Glu/Uridylate_kinase"/>
</dbReference>
<name>A0A1M5T6W8_9BACI</name>
<dbReference type="GO" id="GO:0019546">
    <property type="term" value="P:L-arginine deiminase pathway"/>
    <property type="evidence" value="ECO:0007669"/>
    <property type="project" value="TreeGrafter"/>
</dbReference>
<evidence type="ECO:0000256" key="3">
    <source>
        <dbReference type="ARBA" id="ARBA00013070"/>
    </source>
</evidence>
<dbReference type="Gene3D" id="3.40.1160.10">
    <property type="entry name" value="Acetylglutamate kinase-like"/>
    <property type="match status" value="1"/>
</dbReference>
<evidence type="ECO:0000256" key="6">
    <source>
        <dbReference type="ARBA" id="ARBA00022777"/>
    </source>
</evidence>
<evidence type="ECO:0000259" key="10">
    <source>
        <dbReference type="Pfam" id="PF00696"/>
    </source>
</evidence>
<gene>
    <name evidence="11" type="ORF">SAMN05421807_107137</name>
</gene>
<comment type="pathway">
    <text evidence="1">Metabolic intermediate metabolism; carbamoyl phosphate degradation; CO(2) and NH(3) from carbamoyl phosphate: step 1/1.</text>
</comment>
<dbReference type="UniPathway" id="UPA00996">
    <property type="reaction ID" value="UER00366"/>
</dbReference>
<dbReference type="CDD" id="cd04235">
    <property type="entry name" value="AAK_CK"/>
    <property type="match status" value="1"/>
</dbReference>
<organism evidence="11 12">
    <name type="scientific">Virgibacillus chiguensis</name>
    <dbReference type="NCBI Taxonomy" id="411959"/>
    <lineage>
        <taxon>Bacteria</taxon>
        <taxon>Bacillati</taxon>
        <taxon>Bacillota</taxon>
        <taxon>Bacilli</taxon>
        <taxon>Bacillales</taxon>
        <taxon>Bacillaceae</taxon>
        <taxon>Virgibacillus</taxon>
    </lineage>
</organism>
<protein>
    <recommendedName>
        <fullName evidence="3 8">Carbamate kinase</fullName>
    </recommendedName>
</protein>
<keyword evidence="12" id="KW-1185">Reference proteome</keyword>
<dbReference type="GO" id="GO:0005829">
    <property type="term" value="C:cytosol"/>
    <property type="evidence" value="ECO:0007669"/>
    <property type="project" value="TreeGrafter"/>
</dbReference>
<proteinExistence type="inferred from homology"/>
<dbReference type="EMBL" id="FQXD01000007">
    <property type="protein sequence ID" value="SHH46495.1"/>
    <property type="molecule type" value="Genomic_DNA"/>
</dbReference>
<comment type="catalytic activity">
    <reaction evidence="7">
        <text>hydrogencarbonate + NH4(+) + ATP = carbamoyl phosphate + ADP + H2O + H(+)</text>
        <dbReference type="Rhea" id="RHEA:10152"/>
        <dbReference type="ChEBI" id="CHEBI:15377"/>
        <dbReference type="ChEBI" id="CHEBI:15378"/>
        <dbReference type="ChEBI" id="CHEBI:17544"/>
        <dbReference type="ChEBI" id="CHEBI:28938"/>
        <dbReference type="ChEBI" id="CHEBI:30616"/>
        <dbReference type="ChEBI" id="CHEBI:58228"/>
        <dbReference type="ChEBI" id="CHEBI:456216"/>
        <dbReference type="EC" id="2.7.2.2"/>
    </reaction>
</comment>
<dbReference type="Pfam" id="PF00696">
    <property type="entry name" value="AA_kinase"/>
    <property type="match status" value="1"/>
</dbReference>
<dbReference type="PRINTS" id="PR01469">
    <property type="entry name" value="CARBMTKINASE"/>
</dbReference>
<dbReference type="FunFam" id="3.40.1160.10:FF:000007">
    <property type="entry name" value="Carbamate kinase"/>
    <property type="match status" value="1"/>
</dbReference>
<evidence type="ECO:0000256" key="5">
    <source>
        <dbReference type="ARBA" id="ARBA00022679"/>
    </source>
</evidence>
<evidence type="ECO:0000256" key="1">
    <source>
        <dbReference type="ARBA" id="ARBA00005118"/>
    </source>
</evidence>
<evidence type="ECO:0000256" key="2">
    <source>
        <dbReference type="ARBA" id="ARBA00011066"/>
    </source>
</evidence>
<evidence type="ECO:0000256" key="7">
    <source>
        <dbReference type="ARBA" id="ARBA00048467"/>
    </source>
</evidence>
<dbReference type="InterPro" id="IPR003964">
    <property type="entry name" value="Carb_kinase"/>
</dbReference>
<keyword evidence="4" id="KW-0056">Arginine metabolism</keyword>
<dbReference type="NCBIfam" id="TIGR00746">
    <property type="entry name" value="arcC"/>
    <property type="match status" value="1"/>
</dbReference>
<sequence>MRGKRIVIALGGNAIQSGSATAIAQQKALNQTAEQLIEIIKQGYQVAITHGNGPQVGNILLQQIQSDSEQTPAMPLDTCGAMSQGMIGYWLENALDEQLQKEGLNKEVASIVTRVEVDPTDEAFRHPTKPIGPFYSEEEAKKQMQTDDVQFREDAGRGFRKVVPSPQPVSILEHAVIKTMVNNDTVVISTGGGGVPVYRQDNKIFGLEAVIDKDFASETLAELIQADTLMILTEVEHVYTNYNSPQQQALHEVGVEALKRFAEEGQFAAGSMLPKIRAAIAFAESKLGRKCIITSLNKALEAIEGRAGTIVKA</sequence>
<dbReference type="NCBIfam" id="NF009007">
    <property type="entry name" value="PRK12352.1"/>
    <property type="match status" value="1"/>
</dbReference>